<dbReference type="PIRSF" id="PIRSF001123">
    <property type="entry name" value="PepA_GA"/>
    <property type="match status" value="1"/>
</dbReference>
<dbReference type="GO" id="GO:0004177">
    <property type="term" value="F:aminopeptidase activity"/>
    <property type="evidence" value="ECO:0007669"/>
    <property type="project" value="UniProtKB-UniRule"/>
</dbReference>
<evidence type="ECO:0000313" key="10">
    <source>
        <dbReference type="Proteomes" id="UP000032552"/>
    </source>
</evidence>
<dbReference type="PANTHER" id="PTHR32481">
    <property type="entry name" value="AMINOPEPTIDASE"/>
    <property type="match status" value="1"/>
</dbReference>
<protein>
    <submittedName>
        <fullName evidence="9">Endoglucanase</fullName>
    </submittedName>
</protein>
<dbReference type="SUPFAM" id="SSF53187">
    <property type="entry name" value="Zn-dependent exopeptidases"/>
    <property type="match status" value="1"/>
</dbReference>
<feature type="binding site" evidence="8">
    <location>
        <position position="63"/>
    </location>
    <ligand>
        <name>Zn(2+)</name>
        <dbReference type="ChEBI" id="CHEBI:29105"/>
        <label>1</label>
    </ligand>
</feature>
<dbReference type="PANTHER" id="PTHR32481:SF0">
    <property type="entry name" value="AMINOPEPTIDASE YPDE-RELATED"/>
    <property type="match status" value="1"/>
</dbReference>
<dbReference type="Pfam" id="PF05343">
    <property type="entry name" value="Peptidase_M42"/>
    <property type="match status" value="1"/>
</dbReference>
<dbReference type="EMBL" id="BAYM01000014">
    <property type="protein sequence ID" value="GAN35728.1"/>
    <property type="molecule type" value="Genomic_DNA"/>
</dbReference>
<dbReference type="InterPro" id="IPR023367">
    <property type="entry name" value="Peptidase_M42_dom2"/>
</dbReference>
<dbReference type="Proteomes" id="UP000032552">
    <property type="component" value="Unassembled WGS sequence"/>
</dbReference>
<dbReference type="GO" id="GO:0006508">
    <property type="term" value="P:proteolysis"/>
    <property type="evidence" value="ECO:0007669"/>
    <property type="project" value="UniProtKB-KW"/>
</dbReference>
<dbReference type="GO" id="GO:0046872">
    <property type="term" value="F:metal ion binding"/>
    <property type="evidence" value="ECO:0007669"/>
    <property type="project" value="UniProtKB-UniRule"/>
</dbReference>
<feature type="binding site" evidence="8">
    <location>
        <position position="223"/>
    </location>
    <ligand>
        <name>Zn(2+)</name>
        <dbReference type="ChEBI" id="CHEBI:29105"/>
        <label>1</label>
    </ligand>
</feature>
<evidence type="ECO:0000256" key="3">
    <source>
        <dbReference type="ARBA" id="ARBA00022670"/>
    </source>
</evidence>
<comment type="caution">
    <text evidence="9">The sequence shown here is derived from an EMBL/GenBank/DDBJ whole genome shotgun (WGS) entry which is preliminary data.</text>
</comment>
<dbReference type="SUPFAM" id="SSF101821">
    <property type="entry name" value="Aminopeptidase/glucanase lid domain"/>
    <property type="match status" value="1"/>
</dbReference>
<proteinExistence type="inferred from homology"/>
<sequence>MDLQLMAALSNADAIASNEGEVRTILRDYLKPVDLKVQTDGLGSLIFTKRTVKPAFSVMIYGHMDEVGYMVRTITPEGLLRLMVVGGVKPLASHWQSVRVTTVSGKKLPGMVIRDESLAAFDQILCDVGANSAAEVEALGITIGDMVTFSTDFTEYAADGVFGGKALDDRLGCYVGARLLQELAEDELPFTLRFAATSSEEVGIRGAKTATQLIQPDLAFIVDVATFQNPRERSEVNQRQVGSGPILTHFDRTLAPNRTLQQFVKETAATASLPLQLDMFNGGGTDGGEAHKVGVGIPTVVTILPCRYGHCAQSLAQAQDVDQMVALYAAMCRRLTVATAEKARSF</sequence>
<name>A0A0C9QAQ0_LACPA</name>
<gene>
    <name evidence="9" type="ORF">LC0644_0317</name>
</gene>
<keyword evidence="3" id="KW-0645">Protease</keyword>
<evidence type="ECO:0000313" key="9">
    <source>
        <dbReference type="EMBL" id="GAN35728.1"/>
    </source>
</evidence>
<feature type="binding site" evidence="8">
    <location>
        <position position="201"/>
    </location>
    <ligand>
        <name>Zn(2+)</name>
        <dbReference type="ChEBI" id="CHEBI:29105"/>
        <label>2</label>
    </ligand>
</feature>
<evidence type="ECO:0000256" key="1">
    <source>
        <dbReference type="ARBA" id="ARBA00006272"/>
    </source>
</evidence>
<feature type="binding site" evidence="8">
    <location>
        <position position="168"/>
    </location>
    <ligand>
        <name>Zn(2+)</name>
        <dbReference type="ChEBI" id="CHEBI:29105"/>
        <label>2</label>
    </ligand>
</feature>
<organism evidence="9 10">
    <name type="scientific">Lacticaseibacillus paracasei NRIC 0644</name>
    <dbReference type="NCBI Taxonomy" id="1435038"/>
    <lineage>
        <taxon>Bacteria</taxon>
        <taxon>Bacillati</taxon>
        <taxon>Bacillota</taxon>
        <taxon>Bacilli</taxon>
        <taxon>Lactobacillales</taxon>
        <taxon>Lactobacillaceae</taxon>
        <taxon>Lacticaseibacillus</taxon>
    </lineage>
</organism>
<dbReference type="Gene3D" id="2.40.30.40">
    <property type="entry name" value="Peptidase M42, domain 2"/>
    <property type="match status" value="1"/>
</dbReference>
<dbReference type="InterPro" id="IPR008007">
    <property type="entry name" value="Peptidase_M42"/>
</dbReference>
<evidence type="ECO:0000256" key="2">
    <source>
        <dbReference type="ARBA" id="ARBA00022438"/>
    </source>
</evidence>
<comment type="similarity">
    <text evidence="1 6">Belongs to the peptidase M42 family.</text>
</comment>
<dbReference type="RefSeq" id="WP_045624365.1">
    <property type="nucleotide sequence ID" value="NZ_BAYM01000014.1"/>
</dbReference>
<keyword evidence="2" id="KW-0031">Aminopeptidase</keyword>
<evidence type="ECO:0000256" key="8">
    <source>
        <dbReference type="PIRSR" id="PIRSR001123-2"/>
    </source>
</evidence>
<comment type="cofactor">
    <cofactor evidence="8">
        <name>a divalent metal cation</name>
        <dbReference type="ChEBI" id="CHEBI:60240"/>
    </cofactor>
    <text evidence="8">Binds 2 divalent metal cations per subunit.</text>
</comment>
<evidence type="ECO:0000256" key="5">
    <source>
        <dbReference type="ARBA" id="ARBA00022801"/>
    </source>
</evidence>
<feature type="active site" description="Proton acceptor" evidence="7">
    <location>
        <position position="200"/>
    </location>
</feature>
<evidence type="ECO:0000256" key="7">
    <source>
        <dbReference type="PIRSR" id="PIRSR001123-1"/>
    </source>
</evidence>
<dbReference type="AlphaFoldDB" id="A0A0C9QAQ0"/>
<reference evidence="10" key="1">
    <citation type="submission" date="2014-05" db="EMBL/GenBank/DDBJ databases">
        <title>Whole genome sequencing of Lactobacillus casei NRIC0644.</title>
        <authorList>
            <person name="Atarashi H."/>
            <person name="Yoshida Y."/>
            <person name="Fujimura S."/>
            <person name="Tanaka N."/>
            <person name="Shiwa Y."/>
            <person name="Yoshikawa H."/>
            <person name="Okada S."/>
            <person name="Nakagawa J."/>
        </authorList>
    </citation>
    <scope>NUCLEOTIDE SEQUENCE [LARGE SCALE GENOMIC DNA]</scope>
    <source>
        <strain evidence="10">NRIC0644</strain>
    </source>
</reference>
<evidence type="ECO:0000256" key="6">
    <source>
        <dbReference type="PIRNR" id="PIRNR001123"/>
    </source>
</evidence>
<keyword evidence="5" id="KW-0378">Hydrolase</keyword>
<feature type="binding site" evidence="8">
    <location>
        <position position="310"/>
    </location>
    <ligand>
        <name>Zn(2+)</name>
        <dbReference type="ChEBI" id="CHEBI:29105"/>
        <label>2</label>
    </ligand>
</feature>
<evidence type="ECO:0000256" key="4">
    <source>
        <dbReference type="ARBA" id="ARBA00022723"/>
    </source>
</evidence>
<accession>A0A0C9QAQ0</accession>
<feature type="binding site" evidence="8">
    <location>
        <position position="168"/>
    </location>
    <ligand>
        <name>Zn(2+)</name>
        <dbReference type="ChEBI" id="CHEBI:29105"/>
        <label>1</label>
    </ligand>
</feature>
<dbReference type="Gene3D" id="3.40.630.10">
    <property type="entry name" value="Zn peptidases"/>
    <property type="match status" value="1"/>
</dbReference>
<keyword evidence="4 8" id="KW-0479">Metal-binding</keyword>
<dbReference type="InterPro" id="IPR051464">
    <property type="entry name" value="Peptidase_M42_aminopept"/>
</dbReference>